<protein>
    <submittedName>
        <fullName evidence="1">Uncharacterized protein</fullName>
    </submittedName>
</protein>
<accession>H2EDQ0</accession>
<evidence type="ECO:0000313" key="1">
    <source>
        <dbReference type="EMBL" id="AEX62523.1"/>
    </source>
</evidence>
<gene>
    <name evidence="1" type="ORF">mv_L318</name>
</gene>
<organism evidence="1">
    <name type="scientific">Moumouvirus sp. 'Monve'</name>
    <dbReference type="NCBI Taxonomy" id="1128131"/>
    <lineage>
        <taxon>Viruses</taxon>
        <taxon>Varidnaviria</taxon>
        <taxon>Bamfordvirae</taxon>
        <taxon>Nucleocytoviricota</taxon>
        <taxon>Megaviricetes</taxon>
        <taxon>Imitervirales</taxon>
        <taxon>Mimiviridae</taxon>
        <taxon>Megamimivirinae</taxon>
        <taxon>Moumouvirus</taxon>
    </lineage>
</organism>
<dbReference type="EMBL" id="JN885997">
    <property type="protein sequence ID" value="AEX62523.1"/>
    <property type="molecule type" value="Genomic_DNA"/>
</dbReference>
<reference evidence="1" key="1">
    <citation type="submission" date="2011-10" db="EMBL/GenBank/DDBJ databases">
        <title>Provirophages and transpovirons: unique mobilome of giant viruses.</title>
        <authorList>
            <person name="Desnues C."/>
            <person name="LaScola B."/>
            <person name="Yutin N."/>
            <person name="Fournous G."/>
            <person name="Koonin E."/>
            <person name="Raoult D."/>
        </authorList>
    </citation>
    <scope>NUCLEOTIDE SEQUENCE</scope>
    <source>
        <strain evidence="1">Mv13-mv</strain>
    </source>
</reference>
<proteinExistence type="predicted"/>
<sequence>MFYNKYHIKMSKKTMNYNYNISIPNSSKDKIFNISDFRPIGIISPKYPETYCIYCRDYLSEPCNMCQENNNFNCDVSIINGQCFHSHCQKEFSKK</sequence>
<name>H2EDQ0_9VIRU</name>